<evidence type="ECO:0000259" key="2">
    <source>
        <dbReference type="SMART" id="SM01083"/>
    </source>
</evidence>
<dbReference type="InterPro" id="IPR039875">
    <property type="entry name" value="LENG1-like"/>
</dbReference>
<feature type="compositionally biased region" description="Basic and acidic residues" evidence="1">
    <location>
        <begin position="282"/>
        <end position="304"/>
    </location>
</feature>
<dbReference type="AlphaFoldDB" id="A0AAV9WW58"/>
<comment type="caution">
    <text evidence="3">The sequence shown here is derived from an EMBL/GenBank/DDBJ whole genome shotgun (WGS) entry which is preliminary data.</text>
</comment>
<sequence>MPLNLLQHKSWHVGSAKNQERVRRDEREAALKEEEEERRMQLADAERRLQILQQRLKQGKTGEDVSLQLDHDEVATFVVKDTAQTTEWGRREKTKKRRREDDDEIPPPKLAEVPTMKYSSSDAPLIGTDGHINLFPPEAAPQKSVGNKDYMADKRRKEEELEAQYTMKLSRPSDPWYSTADGVAEVDRAKDENARRREERVETRAREENDPMNLMKRGVEKLREVRDGAAVERRKRDAEVGIGLSREVEGLSRRDHRHRHRYKSRSRSRSREYRGSNRRSRSKEGHNHRSDRDRKHRGEGENRHRNSRRSRSPRRERNNHRRENEDRRENEASGSKEKDRNDDKDSVMAKLREEKAAREAAERQKVRALVEDEMAFRKPDKWTASTAGGRGKYSRQFGE</sequence>
<name>A0AAV9WW58_9PEZI</name>
<dbReference type="InterPro" id="IPR019339">
    <property type="entry name" value="CIR_N_dom"/>
</dbReference>
<proteinExistence type="predicted"/>
<keyword evidence="4" id="KW-1185">Reference proteome</keyword>
<dbReference type="Proteomes" id="UP001365542">
    <property type="component" value="Unassembled WGS sequence"/>
</dbReference>
<dbReference type="PANTHER" id="PTHR22093">
    <property type="entry name" value="LEUKOCYTE RECEPTOR CLUSTER LRC MEMBER 1"/>
    <property type="match status" value="1"/>
</dbReference>
<dbReference type="Pfam" id="PF10197">
    <property type="entry name" value="Cir_N"/>
    <property type="match status" value="1"/>
</dbReference>
<evidence type="ECO:0000313" key="4">
    <source>
        <dbReference type="Proteomes" id="UP001365542"/>
    </source>
</evidence>
<feature type="compositionally biased region" description="Basic residues" evidence="1">
    <location>
        <begin position="254"/>
        <end position="268"/>
    </location>
</feature>
<accession>A0AAV9WW58</accession>
<dbReference type="EMBL" id="JAVHJO010000015">
    <property type="protein sequence ID" value="KAK6527810.1"/>
    <property type="molecule type" value="Genomic_DNA"/>
</dbReference>
<feature type="compositionally biased region" description="Basic and acidic residues" evidence="1">
    <location>
        <begin position="18"/>
        <end position="39"/>
    </location>
</feature>
<dbReference type="PANTHER" id="PTHR22093:SF0">
    <property type="entry name" value="LEUKOCYTE RECEPTOR CLUSTER MEMBER 1"/>
    <property type="match status" value="1"/>
</dbReference>
<dbReference type="SMART" id="SM01083">
    <property type="entry name" value="Cir_N"/>
    <property type="match status" value="1"/>
</dbReference>
<feature type="region of interest" description="Disordered" evidence="1">
    <location>
        <begin position="1"/>
        <end position="39"/>
    </location>
</feature>
<feature type="region of interest" description="Disordered" evidence="1">
    <location>
        <begin position="87"/>
        <end position="148"/>
    </location>
</feature>
<evidence type="ECO:0000313" key="3">
    <source>
        <dbReference type="EMBL" id="KAK6527810.1"/>
    </source>
</evidence>
<evidence type="ECO:0000256" key="1">
    <source>
        <dbReference type="SAM" id="MobiDB-lite"/>
    </source>
</evidence>
<feature type="region of interest" description="Disordered" evidence="1">
    <location>
        <begin position="171"/>
        <end position="399"/>
    </location>
</feature>
<feature type="compositionally biased region" description="Basic and acidic residues" evidence="1">
    <location>
        <begin position="313"/>
        <end position="381"/>
    </location>
</feature>
<feature type="compositionally biased region" description="Basic and acidic residues" evidence="1">
    <location>
        <begin position="217"/>
        <end position="239"/>
    </location>
</feature>
<feature type="compositionally biased region" description="Basic and acidic residues" evidence="1">
    <location>
        <begin position="185"/>
        <end position="209"/>
    </location>
</feature>
<reference evidence="3 4" key="1">
    <citation type="submission" date="2019-10" db="EMBL/GenBank/DDBJ databases">
        <authorList>
            <person name="Palmer J.M."/>
        </authorList>
    </citation>
    <scope>NUCLEOTIDE SEQUENCE [LARGE SCALE GENOMIC DNA]</scope>
    <source>
        <strain evidence="3 4">TWF694</strain>
    </source>
</reference>
<organism evidence="3 4">
    <name type="scientific">Orbilia ellipsospora</name>
    <dbReference type="NCBI Taxonomy" id="2528407"/>
    <lineage>
        <taxon>Eukaryota</taxon>
        <taxon>Fungi</taxon>
        <taxon>Dikarya</taxon>
        <taxon>Ascomycota</taxon>
        <taxon>Pezizomycotina</taxon>
        <taxon>Orbiliomycetes</taxon>
        <taxon>Orbiliales</taxon>
        <taxon>Orbiliaceae</taxon>
        <taxon>Orbilia</taxon>
    </lineage>
</organism>
<feature type="domain" description="CBF1-interacting co-repressor CIR N-terminal" evidence="2">
    <location>
        <begin position="10"/>
        <end position="46"/>
    </location>
</feature>
<gene>
    <name evidence="3" type="ORF">TWF694_004789</name>
</gene>
<protein>
    <recommendedName>
        <fullName evidence="2">CBF1-interacting co-repressor CIR N-terminal domain-containing protein</fullName>
    </recommendedName>
</protein>